<dbReference type="Proteomes" id="UP000240418">
    <property type="component" value="Unassembled WGS sequence"/>
</dbReference>
<dbReference type="OrthoDB" id="145485at2"/>
<dbReference type="InterPro" id="IPR024320">
    <property type="entry name" value="LPG_synthase_C"/>
</dbReference>
<keyword evidence="4 6" id="KW-1133">Transmembrane helix</keyword>
<reference evidence="8 9" key="1">
    <citation type="submission" date="2018-03" db="EMBL/GenBank/DDBJ databases">
        <title>Genomic Encyclopedia of Archaeal and Bacterial Type Strains, Phase II (KMG-II): from individual species to whole genera.</title>
        <authorList>
            <person name="Goeker M."/>
        </authorList>
    </citation>
    <scope>NUCLEOTIDE SEQUENCE [LARGE SCALE GENOMIC DNA]</scope>
    <source>
        <strain evidence="8 9">DSM 100673</strain>
    </source>
</reference>
<feature type="transmembrane region" description="Helical" evidence="6">
    <location>
        <begin position="236"/>
        <end position="256"/>
    </location>
</feature>
<sequence>MNIPSAGRAMARPGRRIIGAARLVWPLILGGICCVILMRQLDGLNIATVTHSLAQVPPLHWLGAILCTCLSFLAVARYDVIALRHFGLSRAQGRAMYTGAIAIALGQTLGAGPLVGSFVRWRLMPDLSIAQAARVSAFVALTFLGALAVVISVCVMFQPVRLVPDLVVWAILGAALFLIGRAMITPTLRLRNLLIQLPTLPAIAAILAYCLLDTVFAALALHLLMPATLDLSFATLLPVFLIALGAAILSGTPGGVGPFELSMIALLPAVPAPEVMAGILGFRAIYYALPALLAGVTLLINLTGKRTTQPHAAQPEQQTFLGDISKFTPGRAELGVLAQSQGTMFRHHNGTCGVLRTTQTLTMLFDPCIGTLDKLCAPLQTAARAQNRVPCAYKISARQAALARTAAWSVIHIADEAFVDPNRHSLTGPPYRQLRRKLRHAQKAGVEPVRVRGPLPFGEMQRVSLLWEARHGIARGLTMGRLEKGYVARQRVYCAYIGARLLGFVSFHTSEPEWCLDLIRVVPDAPDGTTHLLVQSAISDAAMLAIPRVSLAAAPARPSEAKSVKNTVRKQVFTRGGGPGLRQFKSCFAPRWAPLYMAAPTNLHLVSAIADLSLAVHRPTQLVATTTPPQTCQHAQNS</sequence>
<evidence type="ECO:0000259" key="7">
    <source>
        <dbReference type="Pfam" id="PF09924"/>
    </source>
</evidence>
<accession>A0A2P8FCK1</accession>
<evidence type="ECO:0000256" key="2">
    <source>
        <dbReference type="ARBA" id="ARBA00022475"/>
    </source>
</evidence>
<keyword evidence="3 6" id="KW-0812">Transmembrane</keyword>
<evidence type="ECO:0000256" key="1">
    <source>
        <dbReference type="ARBA" id="ARBA00004651"/>
    </source>
</evidence>
<evidence type="ECO:0000256" key="3">
    <source>
        <dbReference type="ARBA" id="ARBA00022692"/>
    </source>
</evidence>
<dbReference type="EMBL" id="PYGJ01000006">
    <property type="protein sequence ID" value="PSL19461.1"/>
    <property type="molecule type" value="Genomic_DNA"/>
</dbReference>
<evidence type="ECO:0000313" key="9">
    <source>
        <dbReference type="Proteomes" id="UP000240418"/>
    </source>
</evidence>
<dbReference type="GO" id="GO:0055091">
    <property type="term" value="P:phospholipid homeostasis"/>
    <property type="evidence" value="ECO:0007669"/>
    <property type="project" value="TreeGrafter"/>
</dbReference>
<proteinExistence type="predicted"/>
<dbReference type="SUPFAM" id="SSF55729">
    <property type="entry name" value="Acyl-CoA N-acyltransferases (Nat)"/>
    <property type="match status" value="1"/>
</dbReference>
<dbReference type="GO" id="GO:0005886">
    <property type="term" value="C:plasma membrane"/>
    <property type="evidence" value="ECO:0007669"/>
    <property type="project" value="UniProtKB-SubCell"/>
</dbReference>
<feature type="transmembrane region" description="Helical" evidence="6">
    <location>
        <begin position="20"/>
        <end position="41"/>
    </location>
</feature>
<keyword evidence="2" id="KW-1003">Cell membrane</keyword>
<evidence type="ECO:0000256" key="5">
    <source>
        <dbReference type="ARBA" id="ARBA00023136"/>
    </source>
</evidence>
<feature type="transmembrane region" description="Helical" evidence="6">
    <location>
        <begin position="166"/>
        <end position="184"/>
    </location>
</feature>
<dbReference type="AlphaFoldDB" id="A0A2P8FCK1"/>
<organism evidence="8 9">
    <name type="scientific">Shimia abyssi</name>
    <dbReference type="NCBI Taxonomy" id="1662395"/>
    <lineage>
        <taxon>Bacteria</taxon>
        <taxon>Pseudomonadati</taxon>
        <taxon>Pseudomonadota</taxon>
        <taxon>Alphaproteobacteria</taxon>
        <taxon>Rhodobacterales</taxon>
        <taxon>Roseobacteraceae</taxon>
    </lineage>
</organism>
<protein>
    <submittedName>
        <fullName evidence="8">Phosphatidylglycerol lysyltransferase</fullName>
    </submittedName>
</protein>
<comment type="subcellular location">
    <subcellularLocation>
        <location evidence="1">Cell membrane</location>
        <topology evidence="1">Multi-pass membrane protein</topology>
    </subcellularLocation>
</comment>
<comment type="caution">
    <text evidence="8">The sequence shown here is derived from an EMBL/GenBank/DDBJ whole genome shotgun (WGS) entry which is preliminary data.</text>
</comment>
<keyword evidence="5 6" id="KW-0472">Membrane</keyword>
<feature type="transmembrane region" description="Helical" evidence="6">
    <location>
        <begin position="95"/>
        <end position="115"/>
    </location>
</feature>
<dbReference type="GO" id="GO:0016755">
    <property type="term" value="F:aminoacyltransferase activity"/>
    <property type="evidence" value="ECO:0007669"/>
    <property type="project" value="TreeGrafter"/>
</dbReference>
<evidence type="ECO:0000256" key="4">
    <source>
        <dbReference type="ARBA" id="ARBA00022989"/>
    </source>
</evidence>
<feature type="transmembrane region" description="Helical" evidence="6">
    <location>
        <begin position="61"/>
        <end position="83"/>
    </location>
</feature>
<evidence type="ECO:0000256" key="6">
    <source>
        <dbReference type="SAM" id="Phobius"/>
    </source>
</evidence>
<dbReference type="RefSeq" id="WP_106608646.1">
    <property type="nucleotide sequence ID" value="NZ_PYGJ01000006.1"/>
</dbReference>
<keyword evidence="8" id="KW-0808">Transferase</keyword>
<dbReference type="PANTHER" id="PTHR34697:SF2">
    <property type="entry name" value="PHOSPHATIDYLGLYCEROL LYSYLTRANSFERASE"/>
    <property type="match status" value="1"/>
</dbReference>
<dbReference type="InterPro" id="IPR016181">
    <property type="entry name" value="Acyl_CoA_acyltransferase"/>
</dbReference>
<name>A0A2P8FCK1_9RHOB</name>
<evidence type="ECO:0000313" key="8">
    <source>
        <dbReference type="EMBL" id="PSL19461.1"/>
    </source>
</evidence>
<keyword evidence="9" id="KW-1185">Reference proteome</keyword>
<feature type="transmembrane region" description="Helical" evidence="6">
    <location>
        <begin position="204"/>
        <end position="224"/>
    </location>
</feature>
<feature type="domain" description="Phosphatidylglycerol lysyltransferase C-terminal" evidence="7">
    <location>
        <begin position="355"/>
        <end position="598"/>
    </location>
</feature>
<gene>
    <name evidence="8" type="ORF">CLV88_106174</name>
</gene>
<dbReference type="PANTHER" id="PTHR34697">
    <property type="entry name" value="PHOSPHATIDYLGLYCEROL LYSYLTRANSFERASE"/>
    <property type="match status" value="1"/>
</dbReference>
<feature type="transmembrane region" description="Helical" evidence="6">
    <location>
        <begin position="135"/>
        <end position="157"/>
    </location>
</feature>
<feature type="transmembrane region" description="Helical" evidence="6">
    <location>
        <begin position="276"/>
        <end position="300"/>
    </location>
</feature>
<dbReference type="Pfam" id="PF09924">
    <property type="entry name" value="LPG_synthase_C"/>
    <property type="match status" value="1"/>
</dbReference>
<dbReference type="InterPro" id="IPR051211">
    <property type="entry name" value="PG_lysyltransferase"/>
</dbReference>